<feature type="compositionally biased region" description="Polar residues" evidence="2">
    <location>
        <begin position="71"/>
        <end position="82"/>
    </location>
</feature>
<feature type="compositionally biased region" description="Polar residues" evidence="2">
    <location>
        <begin position="16"/>
        <end position="29"/>
    </location>
</feature>
<feature type="region of interest" description="Disordered" evidence="2">
    <location>
        <begin position="370"/>
        <end position="390"/>
    </location>
</feature>
<dbReference type="OMA" id="HYMESDV"/>
<organism evidence="3 4">
    <name type="scientific">Pantherophis guttatus</name>
    <name type="common">Corn snake</name>
    <name type="synonym">Elaphe guttata</name>
    <dbReference type="NCBI Taxonomy" id="94885"/>
    <lineage>
        <taxon>Eukaryota</taxon>
        <taxon>Metazoa</taxon>
        <taxon>Chordata</taxon>
        <taxon>Craniata</taxon>
        <taxon>Vertebrata</taxon>
        <taxon>Euteleostomi</taxon>
        <taxon>Lepidosauria</taxon>
        <taxon>Squamata</taxon>
        <taxon>Bifurcata</taxon>
        <taxon>Unidentata</taxon>
        <taxon>Episquamata</taxon>
        <taxon>Toxicofera</taxon>
        <taxon>Serpentes</taxon>
        <taxon>Colubroidea</taxon>
        <taxon>Colubridae</taxon>
        <taxon>Colubrinae</taxon>
        <taxon>Pantherophis</taxon>
    </lineage>
</organism>
<reference evidence="4" key="1">
    <citation type="submission" date="2025-08" db="UniProtKB">
        <authorList>
            <consortium name="RefSeq"/>
        </authorList>
    </citation>
    <scope>IDENTIFICATION</scope>
    <source>
        <tissue evidence="4">Blood</tissue>
    </source>
</reference>
<dbReference type="PANTHER" id="PTHR28584:SF1">
    <property type="entry name" value="PROTEIN FAM228B"/>
    <property type="match status" value="1"/>
</dbReference>
<evidence type="ECO:0000256" key="1">
    <source>
        <dbReference type="ARBA" id="ARBA00007753"/>
    </source>
</evidence>
<protein>
    <submittedName>
        <fullName evidence="4">Protein FAM228B-like isoform X1</fullName>
    </submittedName>
</protein>
<proteinExistence type="inferred from homology"/>
<dbReference type="InterPro" id="IPR040046">
    <property type="entry name" value="FAM228"/>
</dbReference>
<dbReference type="GeneID" id="117671128"/>
<feature type="compositionally biased region" description="Polar residues" evidence="2">
    <location>
        <begin position="375"/>
        <end position="386"/>
    </location>
</feature>
<name>A0A6P9CTM1_PANGU</name>
<comment type="similarity">
    <text evidence="1">Belongs to the FAM228 family.</text>
</comment>
<evidence type="ECO:0000313" key="3">
    <source>
        <dbReference type="Proteomes" id="UP001652622"/>
    </source>
</evidence>
<dbReference type="Proteomes" id="UP001652622">
    <property type="component" value="Unplaced"/>
</dbReference>
<dbReference type="AlphaFoldDB" id="A0A6P9CTM1"/>
<dbReference type="PANTHER" id="PTHR28584">
    <property type="entry name" value="FAMILY WITH SEQUENCE SIMILARITY 228 MEMBER A"/>
    <property type="match status" value="1"/>
</dbReference>
<dbReference type="RefSeq" id="XP_034282721.1">
    <property type="nucleotide sequence ID" value="XM_034426830.2"/>
</dbReference>
<dbReference type="InParanoid" id="A0A6P9CTM1"/>
<feature type="compositionally biased region" description="Basic residues" evidence="2">
    <location>
        <begin position="59"/>
        <end position="70"/>
    </location>
</feature>
<feature type="region of interest" description="Disordered" evidence="2">
    <location>
        <begin position="1"/>
        <end position="47"/>
    </location>
</feature>
<evidence type="ECO:0000256" key="2">
    <source>
        <dbReference type="SAM" id="MobiDB-lite"/>
    </source>
</evidence>
<gene>
    <name evidence="4" type="primary">LOC117671128</name>
</gene>
<feature type="region of interest" description="Disordered" evidence="2">
    <location>
        <begin position="59"/>
        <end position="84"/>
    </location>
</feature>
<sequence>MEVAGNGVGPFHLGPLTSTPIESSTSSVPTRADSLSSENSDSSGEDWLIKVRCPGARHRYSKRAHAKKSISSRSTKTETSSILDKKDDFTEKTELTPTTSYQDYTRVPRQESADLEWLIRLRCPRAQMEQLMPDLKQSFPGITSFLSKSQSKVYGRSQPEKTKSSESWLTQKHLSIAQALVNESQDVIGPIQLLLERESCFIREVDRYLKHNDFLALRRREMLYKKWFESVSRPLLQKIQDKVDNQSSKEIEERKRKQLSLYLNYCNEKGGAFLESYSPSSYDPFFLKTTPDLWKASVPPLHDPLLKEIEGRYIEASIMQQCETGKLYSSKDIHELHKTELPPLPLSRQLMNPAEWLKIPFQYMESDVRKKSRQKMSTTRNQNTMDFKSWGDPSWPPLKKRFPSVRKPEFTQMASLLSKQIFTGSSVSKPKIKFASY</sequence>
<keyword evidence="3" id="KW-1185">Reference proteome</keyword>
<dbReference type="KEGG" id="pgut:117671128"/>
<evidence type="ECO:0000313" key="4">
    <source>
        <dbReference type="RefSeq" id="XP_034282721.1"/>
    </source>
</evidence>
<accession>A0A6P9CTM1</accession>
<feature type="compositionally biased region" description="Low complexity" evidence="2">
    <location>
        <begin position="33"/>
        <end position="46"/>
    </location>
</feature>